<evidence type="ECO:0000313" key="5">
    <source>
        <dbReference type="EMBL" id="NML66882.1"/>
    </source>
</evidence>
<dbReference type="SUPFAM" id="SSF53474">
    <property type="entry name" value="alpha/beta-Hydrolases"/>
    <property type="match status" value="1"/>
</dbReference>
<dbReference type="InterPro" id="IPR029058">
    <property type="entry name" value="AB_hydrolase_fold"/>
</dbReference>
<keyword evidence="2" id="KW-0732">Signal</keyword>
<dbReference type="PANTHER" id="PTHR11731:SF193">
    <property type="entry name" value="DIPEPTIDYL PEPTIDASE 9"/>
    <property type="match status" value="1"/>
</dbReference>
<feature type="domain" description="Dipeptidylpeptidase IV N-terminal" evidence="4">
    <location>
        <begin position="370"/>
        <end position="534"/>
    </location>
</feature>
<name>A0A7Y0FNE8_9BACT</name>
<evidence type="ECO:0000259" key="3">
    <source>
        <dbReference type="Pfam" id="PF00326"/>
    </source>
</evidence>
<dbReference type="Pfam" id="PF00326">
    <property type="entry name" value="Peptidase_S9"/>
    <property type="match status" value="1"/>
</dbReference>
<feature type="region of interest" description="Disordered" evidence="1">
    <location>
        <begin position="336"/>
        <end position="356"/>
    </location>
</feature>
<dbReference type="AlphaFoldDB" id="A0A7Y0FNE8"/>
<sequence length="837" mass="93310">MSRSVLLLLAGGLLPLAAPAQTAAPAVTAALPAAGPLGPLTVEKIMREPADWMGGLPSEAYWSEDGKRIYFQWNPDRARHDSLYETTPVGGTPRKVPLAAQRQLPPQRGEYDQRYTRKVYELNGDIYLLDLKTGRTRRVTNTAERETNPGFTLGERVVSYTRAGNLFTWDPATGETVQRTDFRTGPPPPKAAANPQQRYLRQEQLALFEVIRARDQDRHARERQQKALTRLQPKVIYLGSQTVENLQLSPDGRFVTYTLVQPSTDKVAIVPSFVTASGFTEDLNTRSKVGAAQRAYELGIYDVGRDTTFVLGYKDLQGLDEQPAYRQEYALKAKAPVPAAADKTTPRAPDAPKAKPATELRHVQPFGPYWSPDGQHALLVVRAADNKDRWLLALDPETQKIKLLDRQHDDAWIGGPGLGYGGGNVGWLPDNRRVWFQSEKTGYSHLYTVDVTTGQQQALTSGNFEVQQVQLARDQKTWYLTANKNHPGEQQFYRLPVGGGPLVQLTTRPGGYEVSVSPDEKTLLLRYSYANQPWELFVQPNRPGAPMRQLTHSTTAEFASYPWRDPELISFPARDGAPVYARLYRPAKPDPTRPAVIFVHGAGYLQNAHKWWSSYQHEYMFNNLLADRGYTVLDIDYRGSAGYGRAWRTGIYRYMGGKDLTDQVDGAKLLVDKYGVDARRVGLYGGSYGGFITLMGLFTQPEVFRAGAALRAVTDWAHYNHGYTDNILNEPYADSVAYARSSPINYAAGLRGALLMCHGMVDTNVHFQDIVRLSQRLIELHKDNWELAVYPVEDHGFVEASSWTDEYKRVLKLFETNLRAPSVAPATGGGSGGVGGQ</sequence>
<evidence type="ECO:0000259" key="4">
    <source>
        <dbReference type="Pfam" id="PF00930"/>
    </source>
</evidence>
<proteinExistence type="predicted"/>
<evidence type="ECO:0000313" key="6">
    <source>
        <dbReference type="Proteomes" id="UP000559626"/>
    </source>
</evidence>
<dbReference type="PANTHER" id="PTHR11731">
    <property type="entry name" value="PROTEASE FAMILY S9B,C DIPEPTIDYL-PEPTIDASE IV-RELATED"/>
    <property type="match status" value="1"/>
</dbReference>
<dbReference type="GO" id="GO:0008236">
    <property type="term" value="F:serine-type peptidase activity"/>
    <property type="evidence" value="ECO:0007669"/>
    <property type="project" value="InterPro"/>
</dbReference>
<dbReference type="EMBL" id="JABBGH010000003">
    <property type="protein sequence ID" value="NML66882.1"/>
    <property type="molecule type" value="Genomic_DNA"/>
</dbReference>
<reference evidence="5 6" key="1">
    <citation type="submission" date="2020-04" db="EMBL/GenBank/DDBJ databases">
        <title>Hymenobacter polaris sp. nov., isolated from Arctic soil.</title>
        <authorList>
            <person name="Dahal R.H."/>
        </authorList>
    </citation>
    <scope>NUCLEOTIDE SEQUENCE [LARGE SCALE GENOMIC DNA]</scope>
    <source>
        <strain evidence="5 6">RP-2-7</strain>
    </source>
</reference>
<evidence type="ECO:0000256" key="1">
    <source>
        <dbReference type="SAM" id="MobiDB-lite"/>
    </source>
</evidence>
<evidence type="ECO:0000256" key="2">
    <source>
        <dbReference type="SAM" id="SignalP"/>
    </source>
</evidence>
<feature type="compositionally biased region" description="Low complexity" evidence="1">
    <location>
        <begin position="336"/>
        <end position="348"/>
    </location>
</feature>
<dbReference type="SUPFAM" id="SSF82171">
    <property type="entry name" value="DPP6 N-terminal domain-like"/>
    <property type="match status" value="1"/>
</dbReference>
<keyword evidence="6" id="KW-1185">Reference proteome</keyword>
<feature type="domain" description="Peptidase S9 prolyl oligopeptidase catalytic" evidence="3">
    <location>
        <begin position="623"/>
        <end position="818"/>
    </location>
</feature>
<organism evidence="5 6">
    <name type="scientific">Hymenobacter polaris</name>
    <dbReference type="NCBI Taxonomy" id="2682546"/>
    <lineage>
        <taxon>Bacteria</taxon>
        <taxon>Pseudomonadati</taxon>
        <taxon>Bacteroidota</taxon>
        <taxon>Cytophagia</taxon>
        <taxon>Cytophagales</taxon>
        <taxon>Hymenobacteraceae</taxon>
        <taxon>Hymenobacter</taxon>
    </lineage>
</organism>
<dbReference type="Pfam" id="PF07676">
    <property type="entry name" value="PD40"/>
    <property type="match status" value="1"/>
</dbReference>
<dbReference type="GO" id="GO:0006508">
    <property type="term" value="P:proteolysis"/>
    <property type="evidence" value="ECO:0007669"/>
    <property type="project" value="InterPro"/>
</dbReference>
<dbReference type="InterPro" id="IPR050278">
    <property type="entry name" value="Serine_Prot_S9B/DPPIV"/>
</dbReference>
<gene>
    <name evidence="5" type="ORF">HHL22_16880</name>
</gene>
<dbReference type="Gene3D" id="2.140.10.30">
    <property type="entry name" value="Dipeptidylpeptidase IV, N-terminal domain"/>
    <property type="match status" value="2"/>
</dbReference>
<feature type="chain" id="PRO_5031473261" evidence="2">
    <location>
        <begin position="21"/>
        <end position="837"/>
    </location>
</feature>
<dbReference type="InterPro" id="IPR001375">
    <property type="entry name" value="Peptidase_S9_cat"/>
</dbReference>
<accession>A0A7Y0FNE8</accession>
<feature type="signal peptide" evidence="2">
    <location>
        <begin position="1"/>
        <end position="20"/>
    </location>
</feature>
<dbReference type="GO" id="GO:0008239">
    <property type="term" value="F:dipeptidyl-peptidase activity"/>
    <property type="evidence" value="ECO:0007669"/>
    <property type="project" value="TreeGrafter"/>
</dbReference>
<dbReference type="InterPro" id="IPR011659">
    <property type="entry name" value="WD40"/>
</dbReference>
<dbReference type="Proteomes" id="UP000559626">
    <property type="component" value="Unassembled WGS sequence"/>
</dbReference>
<dbReference type="Gene3D" id="3.40.50.1820">
    <property type="entry name" value="alpha/beta hydrolase"/>
    <property type="match status" value="1"/>
</dbReference>
<dbReference type="InterPro" id="IPR002469">
    <property type="entry name" value="Peptidase_S9B_N"/>
</dbReference>
<dbReference type="RefSeq" id="WP_169532591.1">
    <property type="nucleotide sequence ID" value="NZ_JABBGH010000003.1"/>
</dbReference>
<dbReference type="Pfam" id="PF00930">
    <property type="entry name" value="DPPIV_N"/>
    <property type="match status" value="1"/>
</dbReference>
<protein>
    <submittedName>
        <fullName evidence="5">Prolyl oligopeptidase family serine peptidase</fullName>
    </submittedName>
</protein>
<comment type="caution">
    <text evidence="5">The sequence shown here is derived from an EMBL/GenBank/DDBJ whole genome shotgun (WGS) entry which is preliminary data.</text>
</comment>